<dbReference type="PANTHER" id="PTHR32241:SF3">
    <property type="entry name" value="PATATIN-LIKE PROTEIN 6"/>
    <property type="match status" value="1"/>
</dbReference>
<name>A0AAW2TGX9_SESRA</name>
<feature type="domain" description="PNPLA" evidence="7">
    <location>
        <begin position="85"/>
        <end position="233"/>
    </location>
</feature>
<dbReference type="Pfam" id="PF01734">
    <property type="entry name" value="Patatin"/>
    <property type="match status" value="1"/>
</dbReference>
<evidence type="ECO:0000256" key="1">
    <source>
        <dbReference type="ARBA" id="ARBA00010240"/>
    </source>
</evidence>
<reference evidence="8" key="2">
    <citation type="journal article" date="2024" name="Plant">
        <title>Genomic evolution and insights into agronomic trait innovations of Sesamum species.</title>
        <authorList>
            <person name="Miao H."/>
            <person name="Wang L."/>
            <person name="Qu L."/>
            <person name="Liu H."/>
            <person name="Sun Y."/>
            <person name="Le M."/>
            <person name="Wang Q."/>
            <person name="Wei S."/>
            <person name="Zheng Y."/>
            <person name="Lin W."/>
            <person name="Duan Y."/>
            <person name="Cao H."/>
            <person name="Xiong S."/>
            <person name="Wang X."/>
            <person name="Wei L."/>
            <person name="Li C."/>
            <person name="Ma Q."/>
            <person name="Ju M."/>
            <person name="Zhao R."/>
            <person name="Li G."/>
            <person name="Mu C."/>
            <person name="Tian Q."/>
            <person name="Mei H."/>
            <person name="Zhang T."/>
            <person name="Gao T."/>
            <person name="Zhang H."/>
        </authorList>
    </citation>
    <scope>NUCLEOTIDE SEQUENCE</scope>
    <source>
        <strain evidence="8">G02</strain>
    </source>
</reference>
<evidence type="ECO:0000256" key="5">
    <source>
        <dbReference type="PROSITE-ProRule" id="PRU01161"/>
    </source>
</evidence>
<keyword evidence="4 6" id="KW-0443">Lipid metabolism</keyword>
<dbReference type="EMBL" id="JACGWJ010000008">
    <property type="protein sequence ID" value="KAL0403458.1"/>
    <property type="molecule type" value="Genomic_DNA"/>
</dbReference>
<dbReference type="AlphaFoldDB" id="A0AAW2TGX9"/>
<keyword evidence="3 6" id="KW-0442">Lipid degradation</keyword>
<comment type="similarity">
    <text evidence="1 6">Belongs to the patatin family.</text>
</comment>
<evidence type="ECO:0000256" key="2">
    <source>
        <dbReference type="ARBA" id="ARBA00022801"/>
    </source>
</evidence>
<comment type="caution">
    <text evidence="5">Lacks conserved residue(s) required for the propagation of feature annotation.</text>
</comment>
<gene>
    <name evidence="8" type="ORF">Sradi_1986600</name>
</gene>
<evidence type="ECO:0000313" key="8">
    <source>
        <dbReference type="EMBL" id="KAL0403458.1"/>
    </source>
</evidence>
<dbReference type="SUPFAM" id="SSF52151">
    <property type="entry name" value="FabD/lysophospholipase-like"/>
    <property type="match status" value="1"/>
</dbReference>
<dbReference type="InterPro" id="IPR002641">
    <property type="entry name" value="PNPLA_dom"/>
</dbReference>
<dbReference type="Gene3D" id="3.40.1090.10">
    <property type="entry name" value="Cytosolic phospholipase A2 catalytic domain"/>
    <property type="match status" value="2"/>
</dbReference>
<accession>A0AAW2TGX9</accession>
<evidence type="ECO:0000256" key="6">
    <source>
        <dbReference type="RuleBase" id="RU361262"/>
    </source>
</evidence>
<dbReference type="PROSITE" id="PS51635">
    <property type="entry name" value="PNPLA"/>
    <property type="match status" value="1"/>
</dbReference>
<comment type="domain">
    <text evidence="6">The nitrogen atoms of the two glycine residues in the GGXR motif define the oxyanion hole, and stabilize the oxyanion that forms during the nucleophilic attack by the catalytic serine during substrate cleavage.</text>
</comment>
<comment type="caution">
    <text evidence="8">The sequence shown here is derived from an EMBL/GenBank/DDBJ whole genome shotgun (WGS) entry which is preliminary data.</text>
</comment>
<organism evidence="8">
    <name type="scientific">Sesamum radiatum</name>
    <name type="common">Black benniseed</name>
    <dbReference type="NCBI Taxonomy" id="300843"/>
    <lineage>
        <taxon>Eukaryota</taxon>
        <taxon>Viridiplantae</taxon>
        <taxon>Streptophyta</taxon>
        <taxon>Embryophyta</taxon>
        <taxon>Tracheophyta</taxon>
        <taxon>Spermatophyta</taxon>
        <taxon>Magnoliopsida</taxon>
        <taxon>eudicotyledons</taxon>
        <taxon>Gunneridae</taxon>
        <taxon>Pentapetalae</taxon>
        <taxon>asterids</taxon>
        <taxon>lamiids</taxon>
        <taxon>Lamiales</taxon>
        <taxon>Pedaliaceae</taxon>
        <taxon>Sesamum</taxon>
    </lineage>
</organism>
<dbReference type="InterPro" id="IPR016035">
    <property type="entry name" value="Acyl_Trfase/lysoPLipase"/>
</dbReference>
<evidence type="ECO:0000256" key="4">
    <source>
        <dbReference type="ARBA" id="ARBA00023098"/>
    </source>
</evidence>
<dbReference type="CDD" id="cd07199">
    <property type="entry name" value="Pat17_PNPLA8_PNPLA9_like"/>
    <property type="match status" value="1"/>
</dbReference>
<comment type="function">
    <text evidence="6">Lipolytic acyl hydrolase (LAH).</text>
</comment>
<proteinExistence type="inferred from homology"/>
<reference evidence="8" key="1">
    <citation type="submission" date="2020-06" db="EMBL/GenBank/DDBJ databases">
        <authorList>
            <person name="Li T."/>
            <person name="Hu X."/>
            <person name="Zhang T."/>
            <person name="Song X."/>
            <person name="Zhang H."/>
            <person name="Dai N."/>
            <person name="Sheng W."/>
            <person name="Hou X."/>
            <person name="Wei L."/>
        </authorList>
    </citation>
    <scope>NUCLEOTIDE SEQUENCE</scope>
    <source>
        <strain evidence="8">G02</strain>
        <tissue evidence="8">Leaf</tissue>
    </source>
</reference>
<evidence type="ECO:0000256" key="3">
    <source>
        <dbReference type="ARBA" id="ARBA00022963"/>
    </source>
</evidence>
<sequence>MACVDVHGIKSPVVEMQEPSIDTDKLSYEIFSILESKFLFGYDDRKLWVPKQIAEPKNGVVAAAAAVDESGVQAIKNQRGKICILSVDGGGMRSILSGKALSHLETALKNKSGNPDARIADYFDVAAGTGVGGIFTAMLFAANDQNRPIFHADDTWKFLSAEGKKVYRPSKARNPSSAPFLFSRADALETDSYDFNLWEVCLATSAEPCVFDPICMKSVDGSTRGVEDILVLSLGAGGQLLEGSFDYEQVKKWKAKDWARPLSRISGEGSAELVDHAVAMAFGQNRSSNYVRIQANGSSVSRCGANVDSDPSPSNVNMLIGVADEMLKQKNVESVLFNGKRIGEQSNFEKLDWFAEQLVLEHQRRSCRIAPTVAFKQATPKPS</sequence>
<dbReference type="GO" id="GO:0016787">
    <property type="term" value="F:hydrolase activity"/>
    <property type="evidence" value="ECO:0007669"/>
    <property type="project" value="UniProtKB-KW"/>
</dbReference>
<dbReference type="PANTHER" id="PTHR32241">
    <property type="entry name" value="PATATIN-LIKE PROTEIN 6"/>
    <property type="match status" value="1"/>
</dbReference>
<evidence type="ECO:0000259" key="7">
    <source>
        <dbReference type="PROSITE" id="PS51635"/>
    </source>
</evidence>
<dbReference type="GO" id="GO:0016042">
    <property type="term" value="P:lipid catabolic process"/>
    <property type="evidence" value="ECO:0007669"/>
    <property type="project" value="UniProtKB-KW"/>
</dbReference>
<keyword evidence="2 6" id="KW-0378">Hydrolase</keyword>
<dbReference type="EC" id="3.1.1.-" evidence="6"/>
<protein>
    <recommendedName>
        <fullName evidence="6">Patatin</fullName>
        <ecNumber evidence="6">3.1.1.-</ecNumber>
    </recommendedName>
</protein>